<evidence type="ECO:0000256" key="5">
    <source>
        <dbReference type="ARBA" id="ARBA00023136"/>
    </source>
</evidence>
<dbReference type="RefSeq" id="WP_069800319.1">
    <property type="nucleotide sequence ID" value="NZ_CP034157.1"/>
</dbReference>
<protein>
    <submittedName>
        <fullName evidence="7">Polysaccharide biosynthesis family protein</fullName>
    </submittedName>
</protein>
<accession>A0A1E5UBR1</accession>
<evidence type="ECO:0000256" key="1">
    <source>
        <dbReference type="ARBA" id="ARBA00004651"/>
    </source>
</evidence>
<dbReference type="KEGG" id="cnr:EB819_10210"/>
<name>A0A1E5UBR1_9FLAO</name>
<evidence type="ECO:0000313" key="8">
    <source>
        <dbReference type="Proteomes" id="UP000095601"/>
    </source>
</evidence>
<evidence type="ECO:0000256" key="3">
    <source>
        <dbReference type="ARBA" id="ARBA00022692"/>
    </source>
</evidence>
<organism evidence="7 8">
    <name type="scientific">Cloacibacterium normanense</name>
    <dbReference type="NCBI Taxonomy" id="237258"/>
    <lineage>
        <taxon>Bacteria</taxon>
        <taxon>Pseudomonadati</taxon>
        <taxon>Bacteroidota</taxon>
        <taxon>Flavobacteriia</taxon>
        <taxon>Flavobacteriales</taxon>
        <taxon>Weeksellaceae</taxon>
    </lineage>
</organism>
<keyword evidence="5 6" id="KW-0472">Membrane</keyword>
<feature type="transmembrane region" description="Helical" evidence="6">
    <location>
        <begin position="384"/>
        <end position="407"/>
    </location>
</feature>
<feature type="transmembrane region" description="Helical" evidence="6">
    <location>
        <begin position="252"/>
        <end position="270"/>
    </location>
</feature>
<feature type="transmembrane region" description="Helical" evidence="6">
    <location>
        <begin position="120"/>
        <end position="137"/>
    </location>
</feature>
<feature type="transmembrane region" description="Helical" evidence="6">
    <location>
        <begin position="20"/>
        <end position="41"/>
    </location>
</feature>
<comment type="subcellular location">
    <subcellularLocation>
        <location evidence="1">Cell membrane</location>
        <topology evidence="1">Multi-pass membrane protein</topology>
    </subcellularLocation>
</comment>
<dbReference type="PANTHER" id="PTHR30250">
    <property type="entry name" value="PST FAMILY PREDICTED COLANIC ACID TRANSPORTER"/>
    <property type="match status" value="1"/>
</dbReference>
<dbReference type="Proteomes" id="UP000095601">
    <property type="component" value="Unassembled WGS sequence"/>
</dbReference>
<reference evidence="7 8" key="1">
    <citation type="submission" date="2016-09" db="EMBL/GenBank/DDBJ databases">
        <authorList>
            <person name="Capua I."/>
            <person name="De Benedictis P."/>
            <person name="Joannis T."/>
            <person name="Lombin L.H."/>
            <person name="Cattoli G."/>
        </authorList>
    </citation>
    <scope>NUCLEOTIDE SEQUENCE [LARGE SCALE GENOMIC DNA]</scope>
    <source>
        <strain evidence="7 8">NRS-1</strain>
    </source>
</reference>
<keyword evidence="4 6" id="KW-1133">Transmembrane helix</keyword>
<feature type="transmembrane region" description="Helical" evidence="6">
    <location>
        <begin position="91"/>
        <end position="114"/>
    </location>
</feature>
<feature type="transmembrane region" description="Helical" evidence="6">
    <location>
        <begin position="181"/>
        <end position="201"/>
    </location>
</feature>
<evidence type="ECO:0000256" key="4">
    <source>
        <dbReference type="ARBA" id="ARBA00022989"/>
    </source>
</evidence>
<dbReference type="AlphaFoldDB" id="A0A1E5UBR1"/>
<evidence type="ECO:0000256" key="2">
    <source>
        <dbReference type="ARBA" id="ARBA00022475"/>
    </source>
</evidence>
<comment type="caution">
    <text evidence="7">The sequence shown here is derived from an EMBL/GenBank/DDBJ whole genome shotgun (WGS) entry which is preliminary data.</text>
</comment>
<feature type="transmembrane region" description="Helical" evidence="6">
    <location>
        <begin position="213"/>
        <end position="240"/>
    </location>
</feature>
<dbReference type="InterPro" id="IPR050833">
    <property type="entry name" value="Poly_Biosynth_Transport"/>
</dbReference>
<sequence length="414" mass="47817">MKSLQEFLQNFFKNKGQYVFFSLLIAKICGFISSIAVVRMLPQSDFGIMTIVASVFAVFVTFSGFGSAQGFLRFGAIAEQAEEKEKLHQHFFLQGFLYHLILSVLFILSSFFFVQKYGDVLLIFIFFTIRLIGFYFFNHIQSYFRVYHDNKNFARVNNVVNVFGLILIIILTYFFGLKGYLLAISLAPFLSLFWFFKYKILNFKRTKLQKKELWSYSFHAVFTAFLSDLLFSLDILLLGFLLNENAVADYKVAIILPSNLTFLAVSMLQADFPKIAKNAHNQLFVKDYISNYYKIFIPICLVIFGISFFFAKEILTLFFSSQYAPETQVFLILVITFLMNMLFRNLFGNLLSAVGEMKKNTIISIFSLIVLGISAFILVPKFQILGMGISVFLAMTFSGFLGMFFFWKYFKKLA</sequence>
<keyword evidence="8" id="KW-1185">Reference proteome</keyword>
<evidence type="ECO:0000313" key="7">
    <source>
        <dbReference type="EMBL" id="OEL10280.1"/>
    </source>
</evidence>
<feature type="transmembrane region" description="Helical" evidence="6">
    <location>
        <begin position="291"/>
        <end position="310"/>
    </location>
</feature>
<feature type="transmembrane region" description="Helical" evidence="6">
    <location>
        <begin position="360"/>
        <end position="378"/>
    </location>
</feature>
<gene>
    <name evidence="7" type="ORF">BHF72_0644</name>
</gene>
<feature type="transmembrane region" description="Helical" evidence="6">
    <location>
        <begin position="330"/>
        <end position="348"/>
    </location>
</feature>
<keyword evidence="2" id="KW-1003">Cell membrane</keyword>
<dbReference type="GO" id="GO:0005886">
    <property type="term" value="C:plasma membrane"/>
    <property type="evidence" value="ECO:0007669"/>
    <property type="project" value="UniProtKB-SubCell"/>
</dbReference>
<proteinExistence type="predicted"/>
<feature type="transmembrane region" description="Helical" evidence="6">
    <location>
        <begin position="158"/>
        <end position="175"/>
    </location>
</feature>
<dbReference type="STRING" id="237258.SAMN04489756_10572"/>
<dbReference type="InterPro" id="IPR002797">
    <property type="entry name" value="Polysacc_synth"/>
</dbReference>
<dbReference type="EMBL" id="MKGI01000078">
    <property type="protein sequence ID" value="OEL10280.1"/>
    <property type="molecule type" value="Genomic_DNA"/>
</dbReference>
<evidence type="ECO:0000256" key="6">
    <source>
        <dbReference type="SAM" id="Phobius"/>
    </source>
</evidence>
<dbReference type="Pfam" id="PF01943">
    <property type="entry name" value="Polysacc_synt"/>
    <property type="match status" value="1"/>
</dbReference>
<feature type="transmembrane region" description="Helical" evidence="6">
    <location>
        <begin position="47"/>
        <end position="71"/>
    </location>
</feature>
<dbReference type="OrthoDB" id="1186186at2"/>
<keyword evidence="3 6" id="KW-0812">Transmembrane</keyword>
<dbReference type="PANTHER" id="PTHR30250:SF11">
    <property type="entry name" value="O-ANTIGEN TRANSPORTER-RELATED"/>
    <property type="match status" value="1"/>
</dbReference>